<dbReference type="SUPFAM" id="SSF52540">
    <property type="entry name" value="P-loop containing nucleoside triphosphate hydrolases"/>
    <property type="match status" value="1"/>
</dbReference>
<evidence type="ECO:0000256" key="4">
    <source>
        <dbReference type="ARBA" id="ARBA00022840"/>
    </source>
</evidence>
<keyword evidence="8" id="KW-1185">Reference proteome</keyword>
<dbReference type="Gene3D" id="3.40.50.300">
    <property type="entry name" value="P-loop containing nucleotide triphosphate hydrolases"/>
    <property type="match status" value="1"/>
</dbReference>
<name>A0ABV2GXF0_9HYPH</name>
<dbReference type="PANTHER" id="PTHR43820:SF4">
    <property type="entry name" value="HIGH-AFFINITY BRANCHED-CHAIN AMINO ACID TRANSPORT ATP-BINDING PROTEIN LIVF"/>
    <property type="match status" value="1"/>
</dbReference>
<comment type="caution">
    <text evidence="7">The sequence shown here is derived from an EMBL/GenBank/DDBJ whole genome shotgun (WGS) entry which is preliminary data.</text>
</comment>
<dbReference type="PROSITE" id="PS50893">
    <property type="entry name" value="ABC_TRANSPORTER_2"/>
    <property type="match status" value="1"/>
</dbReference>
<accession>A0ABV2GXF0</accession>
<reference evidence="7 8" key="1">
    <citation type="submission" date="2024-06" db="EMBL/GenBank/DDBJ databases">
        <title>Genomic Encyclopedia of Type Strains, Phase IV (KMG-IV): sequencing the most valuable type-strain genomes for metagenomic binning, comparative biology and taxonomic classification.</title>
        <authorList>
            <person name="Goeker M."/>
        </authorList>
    </citation>
    <scope>NUCLEOTIDE SEQUENCE [LARGE SCALE GENOMIC DNA]</scope>
    <source>
        <strain evidence="7 8">DSM 100022</strain>
    </source>
</reference>
<dbReference type="Proteomes" id="UP001549204">
    <property type="component" value="Unassembled WGS sequence"/>
</dbReference>
<evidence type="ECO:0000313" key="8">
    <source>
        <dbReference type="Proteomes" id="UP001549204"/>
    </source>
</evidence>
<dbReference type="Pfam" id="PF00005">
    <property type="entry name" value="ABC_tran"/>
    <property type="match status" value="1"/>
</dbReference>
<dbReference type="InterPro" id="IPR052156">
    <property type="entry name" value="BCAA_Transport_ATP-bd_LivF"/>
</dbReference>
<keyword evidence="5" id="KW-0029">Amino-acid transport</keyword>
<proteinExistence type="inferred from homology"/>
<dbReference type="PANTHER" id="PTHR43820">
    <property type="entry name" value="HIGH-AFFINITY BRANCHED-CHAIN AMINO ACID TRANSPORT ATP-BINDING PROTEIN LIVF"/>
    <property type="match status" value="1"/>
</dbReference>
<evidence type="ECO:0000259" key="6">
    <source>
        <dbReference type="PROSITE" id="PS50893"/>
    </source>
</evidence>
<evidence type="ECO:0000256" key="1">
    <source>
        <dbReference type="ARBA" id="ARBA00005417"/>
    </source>
</evidence>
<keyword evidence="4 7" id="KW-0067">ATP-binding</keyword>
<evidence type="ECO:0000256" key="5">
    <source>
        <dbReference type="ARBA" id="ARBA00022970"/>
    </source>
</evidence>
<dbReference type="RefSeq" id="WP_263806584.1">
    <property type="nucleotide sequence ID" value="NZ_JBEPMC010000014.1"/>
</dbReference>
<evidence type="ECO:0000256" key="2">
    <source>
        <dbReference type="ARBA" id="ARBA00022448"/>
    </source>
</evidence>
<comment type="similarity">
    <text evidence="1">Belongs to the ABC transporter superfamily.</text>
</comment>
<dbReference type="InterPro" id="IPR003593">
    <property type="entry name" value="AAA+_ATPase"/>
</dbReference>
<gene>
    <name evidence="7" type="ORF">ABID19_006023</name>
</gene>
<dbReference type="InterPro" id="IPR003439">
    <property type="entry name" value="ABC_transporter-like_ATP-bd"/>
</dbReference>
<protein>
    <submittedName>
        <fullName evidence="7">Branched-chain amino acid transport system ATP-binding protein/neutral amino acid transport system ATP-binding protein</fullName>
    </submittedName>
</protein>
<evidence type="ECO:0000313" key="7">
    <source>
        <dbReference type="EMBL" id="MET3582961.1"/>
    </source>
</evidence>
<dbReference type="GO" id="GO:0005524">
    <property type="term" value="F:ATP binding"/>
    <property type="evidence" value="ECO:0007669"/>
    <property type="project" value="UniProtKB-KW"/>
</dbReference>
<dbReference type="CDD" id="cd03224">
    <property type="entry name" value="ABC_TM1139_LivF_branched"/>
    <property type="match status" value="1"/>
</dbReference>
<sequence>MSGSDILVADGLVAGYGEMQILHGISIRVAPGEIVTVIGPNGCGKSTLLKTLVGVIHPTAGKISLAGHDITNTATRERLRAGLGYVPQVRNVFATMTTEENLRMGLVAVPGPVRERQDAVRKILPTLGNYWSATAGRLSGGQQQIVALGRALMASPKVLLLDEPSAGLSPKATDEVFGHIRTISCEGGVSVVLVEQNAHKALAISDRCYVLAEGRNRLDGIAVSIASNPEVGRIYLGAGDGAEKP</sequence>
<evidence type="ECO:0000256" key="3">
    <source>
        <dbReference type="ARBA" id="ARBA00022741"/>
    </source>
</evidence>
<dbReference type="SMART" id="SM00382">
    <property type="entry name" value="AAA"/>
    <property type="match status" value="1"/>
</dbReference>
<dbReference type="InterPro" id="IPR027417">
    <property type="entry name" value="P-loop_NTPase"/>
</dbReference>
<keyword evidence="2" id="KW-0813">Transport</keyword>
<organism evidence="7 8">
    <name type="scientific">Mesorhizobium robiniae</name>
    <dbReference type="NCBI Taxonomy" id="559315"/>
    <lineage>
        <taxon>Bacteria</taxon>
        <taxon>Pseudomonadati</taxon>
        <taxon>Pseudomonadota</taxon>
        <taxon>Alphaproteobacteria</taxon>
        <taxon>Hyphomicrobiales</taxon>
        <taxon>Phyllobacteriaceae</taxon>
        <taxon>Mesorhizobium</taxon>
    </lineage>
</organism>
<keyword evidence="3" id="KW-0547">Nucleotide-binding</keyword>
<feature type="domain" description="ABC transporter" evidence="6">
    <location>
        <begin position="1"/>
        <end position="238"/>
    </location>
</feature>
<dbReference type="EMBL" id="JBEPMC010000014">
    <property type="protein sequence ID" value="MET3582961.1"/>
    <property type="molecule type" value="Genomic_DNA"/>
</dbReference>